<reference evidence="2 3" key="1">
    <citation type="submission" date="2024-05" db="EMBL/GenBank/DDBJ databases">
        <title>Culex pipiens pipiens assembly and annotation.</title>
        <authorList>
            <person name="Alout H."/>
            <person name="Durand T."/>
        </authorList>
    </citation>
    <scope>NUCLEOTIDE SEQUENCE [LARGE SCALE GENOMIC DNA]</scope>
    <source>
        <strain evidence="2">HA-2024</strain>
        <tissue evidence="2">Whole body</tissue>
    </source>
</reference>
<keyword evidence="1" id="KW-1133">Transmembrane helix</keyword>
<feature type="non-terminal residue" evidence="2">
    <location>
        <position position="28"/>
    </location>
</feature>
<evidence type="ECO:0000313" key="2">
    <source>
        <dbReference type="EMBL" id="KAL1399600.1"/>
    </source>
</evidence>
<name>A0ABD1DIX3_CULPP</name>
<sequence>MEKINVRRVLVLAVAFATLFLTVVDAVK</sequence>
<proteinExistence type="predicted"/>
<evidence type="ECO:0000256" key="1">
    <source>
        <dbReference type="SAM" id="Phobius"/>
    </source>
</evidence>
<organism evidence="2 3">
    <name type="scientific">Culex pipiens pipiens</name>
    <name type="common">Northern house mosquito</name>
    <dbReference type="NCBI Taxonomy" id="38569"/>
    <lineage>
        <taxon>Eukaryota</taxon>
        <taxon>Metazoa</taxon>
        <taxon>Ecdysozoa</taxon>
        <taxon>Arthropoda</taxon>
        <taxon>Hexapoda</taxon>
        <taxon>Insecta</taxon>
        <taxon>Pterygota</taxon>
        <taxon>Neoptera</taxon>
        <taxon>Endopterygota</taxon>
        <taxon>Diptera</taxon>
        <taxon>Nematocera</taxon>
        <taxon>Culicoidea</taxon>
        <taxon>Culicidae</taxon>
        <taxon>Culicinae</taxon>
        <taxon>Culicini</taxon>
        <taxon>Culex</taxon>
        <taxon>Culex</taxon>
    </lineage>
</organism>
<evidence type="ECO:0000313" key="3">
    <source>
        <dbReference type="Proteomes" id="UP001562425"/>
    </source>
</evidence>
<accession>A0ABD1DIX3</accession>
<keyword evidence="1" id="KW-0812">Transmembrane</keyword>
<dbReference type="Proteomes" id="UP001562425">
    <property type="component" value="Unassembled WGS sequence"/>
</dbReference>
<keyword evidence="1" id="KW-0472">Membrane</keyword>
<comment type="caution">
    <text evidence="2">The sequence shown here is derived from an EMBL/GenBank/DDBJ whole genome shotgun (WGS) entry which is preliminary data.</text>
</comment>
<keyword evidence="3" id="KW-1185">Reference proteome</keyword>
<gene>
    <name evidence="2" type="ORF">pipiens_008074</name>
</gene>
<protein>
    <submittedName>
        <fullName evidence="2">Uncharacterized protein</fullName>
    </submittedName>
</protein>
<feature type="transmembrane region" description="Helical" evidence="1">
    <location>
        <begin position="9"/>
        <end position="27"/>
    </location>
</feature>
<dbReference type="AlphaFoldDB" id="A0ABD1DIX3"/>
<dbReference type="EMBL" id="JBEHCU010005497">
    <property type="protein sequence ID" value="KAL1399600.1"/>
    <property type="molecule type" value="Genomic_DNA"/>
</dbReference>